<protein>
    <submittedName>
        <fullName evidence="2">Uncharacterized protein</fullName>
    </submittedName>
</protein>
<dbReference type="Proteomes" id="UP001153269">
    <property type="component" value="Unassembled WGS sequence"/>
</dbReference>
<comment type="caution">
    <text evidence="2">The sequence shown here is derived from an EMBL/GenBank/DDBJ whole genome shotgun (WGS) entry which is preliminary data.</text>
</comment>
<feature type="region of interest" description="Disordered" evidence="1">
    <location>
        <begin position="58"/>
        <end position="80"/>
    </location>
</feature>
<gene>
    <name evidence="2" type="ORF">PLEPLA_LOCUS8099</name>
</gene>
<keyword evidence="3" id="KW-1185">Reference proteome</keyword>
<evidence type="ECO:0000313" key="3">
    <source>
        <dbReference type="Proteomes" id="UP001153269"/>
    </source>
</evidence>
<accession>A0A9N7TY18</accession>
<dbReference type="AlphaFoldDB" id="A0A9N7TY18"/>
<evidence type="ECO:0000256" key="1">
    <source>
        <dbReference type="SAM" id="MobiDB-lite"/>
    </source>
</evidence>
<organism evidence="2 3">
    <name type="scientific">Pleuronectes platessa</name>
    <name type="common">European plaice</name>
    <dbReference type="NCBI Taxonomy" id="8262"/>
    <lineage>
        <taxon>Eukaryota</taxon>
        <taxon>Metazoa</taxon>
        <taxon>Chordata</taxon>
        <taxon>Craniata</taxon>
        <taxon>Vertebrata</taxon>
        <taxon>Euteleostomi</taxon>
        <taxon>Actinopterygii</taxon>
        <taxon>Neopterygii</taxon>
        <taxon>Teleostei</taxon>
        <taxon>Neoteleostei</taxon>
        <taxon>Acanthomorphata</taxon>
        <taxon>Carangaria</taxon>
        <taxon>Pleuronectiformes</taxon>
        <taxon>Pleuronectoidei</taxon>
        <taxon>Pleuronectidae</taxon>
        <taxon>Pleuronectes</taxon>
    </lineage>
</organism>
<evidence type="ECO:0000313" key="2">
    <source>
        <dbReference type="EMBL" id="CAB1420224.1"/>
    </source>
</evidence>
<dbReference type="EMBL" id="CADEAL010000443">
    <property type="protein sequence ID" value="CAB1420224.1"/>
    <property type="molecule type" value="Genomic_DNA"/>
</dbReference>
<reference evidence="2" key="1">
    <citation type="submission" date="2020-03" db="EMBL/GenBank/DDBJ databases">
        <authorList>
            <person name="Weist P."/>
        </authorList>
    </citation>
    <scope>NUCLEOTIDE SEQUENCE</scope>
</reference>
<sequence length="98" mass="11494">MILTASHQNHRFTWTRCVPTARPGRRPDVRLNVQHDTKRRGTCRSDIVLKAGDSVEEAVRNRSRQQIEEREEGERRRDETDVCRETVVKVLVSLQSRK</sequence>
<name>A0A9N7TY18_PLEPL</name>
<proteinExistence type="predicted"/>